<evidence type="ECO:0000313" key="4">
    <source>
        <dbReference type="Proteomes" id="UP000010411"/>
    </source>
</evidence>
<dbReference type="InterPro" id="IPR036890">
    <property type="entry name" value="HATPase_C_sf"/>
</dbReference>
<dbReference type="EMBL" id="AEJC01000061">
    <property type="protein sequence ID" value="EKX68701.1"/>
    <property type="molecule type" value="Genomic_DNA"/>
</dbReference>
<keyword evidence="4" id="KW-1185">Reference proteome</keyword>
<dbReference type="Pfam" id="PF13581">
    <property type="entry name" value="HATPase_c_2"/>
    <property type="match status" value="1"/>
</dbReference>
<protein>
    <submittedName>
        <fullName evidence="3">ATPase/histidine kinase/DNA gyrase B/HSP90 domain protein</fullName>
    </submittedName>
</protein>
<keyword evidence="1" id="KW-0723">Serine/threonine-protein kinase</keyword>
<dbReference type="Proteomes" id="UP000010411">
    <property type="component" value="Unassembled WGS sequence"/>
</dbReference>
<accession>L1L6L6</accession>
<organism evidence="3 4">
    <name type="scientific">Streptomyces ipomoeae 91-03</name>
    <dbReference type="NCBI Taxonomy" id="698759"/>
    <lineage>
        <taxon>Bacteria</taxon>
        <taxon>Bacillati</taxon>
        <taxon>Actinomycetota</taxon>
        <taxon>Actinomycetes</taxon>
        <taxon>Kitasatosporales</taxon>
        <taxon>Streptomycetaceae</taxon>
        <taxon>Streptomyces</taxon>
    </lineage>
</organism>
<gene>
    <name evidence="3" type="ORF">STRIP9103_05622</name>
</gene>
<proteinExistence type="predicted"/>
<dbReference type="CDD" id="cd16936">
    <property type="entry name" value="HATPase_RsbW-like"/>
    <property type="match status" value="1"/>
</dbReference>
<dbReference type="PANTHER" id="PTHR35526:SF3">
    <property type="entry name" value="ANTI-SIGMA-F FACTOR RSBW"/>
    <property type="match status" value="1"/>
</dbReference>
<evidence type="ECO:0000256" key="1">
    <source>
        <dbReference type="ARBA" id="ARBA00022527"/>
    </source>
</evidence>
<reference evidence="3 4" key="1">
    <citation type="submission" date="2012-11" db="EMBL/GenBank/DDBJ databases">
        <authorList>
            <person name="Huguet-Tapia J.C."/>
            <person name="Durkin A.S."/>
            <person name="Pettis G.S."/>
            <person name="Badger J.H."/>
        </authorList>
    </citation>
    <scope>NUCLEOTIDE SEQUENCE [LARGE SCALE GENOMIC DNA]</scope>
    <source>
        <strain evidence="3 4">91-03</strain>
    </source>
</reference>
<evidence type="ECO:0000313" key="3">
    <source>
        <dbReference type="EMBL" id="EKX68701.1"/>
    </source>
</evidence>
<dbReference type="SUPFAM" id="SSF55874">
    <property type="entry name" value="ATPase domain of HSP90 chaperone/DNA topoisomerase II/histidine kinase"/>
    <property type="match status" value="1"/>
</dbReference>
<keyword evidence="3" id="KW-0808">Transferase</keyword>
<comment type="caution">
    <text evidence="3">The sequence shown here is derived from an EMBL/GenBank/DDBJ whole genome shotgun (WGS) entry which is preliminary data.</text>
</comment>
<dbReference type="GO" id="GO:0004674">
    <property type="term" value="F:protein serine/threonine kinase activity"/>
    <property type="evidence" value="ECO:0007669"/>
    <property type="project" value="UniProtKB-KW"/>
</dbReference>
<dbReference type="Gene3D" id="3.30.565.10">
    <property type="entry name" value="Histidine kinase-like ATPase, C-terminal domain"/>
    <property type="match status" value="1"/>
</dbReference>
<dbReference type="InterPro" id="IPR003594">
    <property type="entry name" value="HATPase_dom"/>
</dbReference>
<keyword evidence="3" id="KW-0418">Kinase</keyword>
<dbReference type="AlphaFoldDB" id="L1L6L6"/>
<dbReference type="PATRIC" id="fig|698759.3.peg.764"/>
<evidence type="ECO:0000259" key="2">
    <source>
        <dbReference type="Pfam" id="PF13581"/>
    </source>
</evidence>
<dbReference type="PANTHER" id="PTHR35526">
    <property type="entry name" value="ANTI-SIGMA-F FACTOR RSBW-RELATED"/>
    <property type="match status" value="1"/>
</dbReference>
<dbReference type="InterPro" id="IPR050267">
    <property type="entry name" value="Anti-sigma-factor_SerPK"/>
</dbReference>
<name>L1L6L6_9ACTN</name>
<sequence>MPPAPMRTIAHTFPRHRRSVGRARVVLRDQLAIWDVGGEVAYRALLLLSELATNAVRARTTNGRRIGVRFELAGTELRIEVSDAGEGKPELRQAGTDDEAGRGLALVEALADDWGVSPRDGVGKTVWVLLVLSDGADGALS</sequence>
<feature type="domain" description="Histidine kinase/HSP90-like ATPase" evidence="2">
    <location>
        <begin position="16"/>
        <end position="128"/>
    </location>
</feature>